<organism evidence="4 5">
    <name type="scientific">Eikenella corrodens</name>
    <dbReference type="NCBI Taxonomy" id="539"/>
    <lineage>
        <taxon>Bacteria</taxon>
        <taxon>Pseudomonadati</taxon>
        <taxon>Pseudomonadota</taxon>
        <taxon>Betaproteobacteria</taxon>
        <taxon>Neisseriales</taxon>
        <taxon>Neisseriaceae</taxon>
        <taxon>Eikenella</taxon>
    </lineage>
</organism>
<dbReference type="PANTHER" id="PTHR33055:SF3">
    <property type="entry name" value="PUTATIVE TRANSPOSASE FOR IS117-RELATED"/>
    <property type="match status" value="1"/>
</dbReference>
<gene>
    <name evidence="4" type="ORF">A7P85_02045</name>
</gene>
<protein>
    <submittedName>
        <fullName evidence="4">Uncharacterized protein</fullName>
    </submittedName>
</protein>
<evidence type="ECO:0000313" key="4">
    <source>
        <dbReference type="EMBL" id="OAM18481.1"/>
    </source>
</evidence>
<comment type="caution">
    <text evidence="4">The sequence shown here is derived from an EMBL/GenBank/DDBJ whole genome shotgun (WGS) entry which is preliminary data.</text>
</comment>
<reference evidence="5" key="1">
    <citation type="submission" date="2016-05" db="EMBL/GenBank/DDBJ databases">
        <title>Draft genome of Corynebacterium afermentans subsp. afermentans LCDC 88199T.</title>
        <authorList>
            <person name="Bernier A.-M."/>
            <person name="Bernard K."/>
        </authorList>
    </citation>
    <scope>NUCLEOTIDE SEQUENCE [LARGE SCALE GENOMIC DNA]</scope>
    <source>
        <strain evidence="5">NML01-0328</strain>
    </source>
</reference>
<dbReference type="InterPro" id="IPR047650">
    <property type="entry name" value="Transpos_IS110"/>
</dbReference>
<dbReference type="GO" id="GO:0004803">
    <property type="term" value="F:transposase activity"/>
    <property type="evidence" value="ECO:0007669"/>
    <property type="project" value="InterPro"/>
</dbReference>
<dbReference type="Proteomes" id="UP000078003">
    <property type="component" value="Unassembled WGS sequence"/>
</dbReference>
<evidence type="ECO:0000313" key="5">
    <source>
        <dbReference type="Proteomes" id="UP000078003"/>
    </source>
</evidence>
<accession>A0A1A9RIY5</accession>
<dbReference type="InterPro" id="IPR002525">
    <property type="entry name" value="Transp_IS110-like_N"/>
</dbReference>
<dbReference type="Pfam" id="PF01548">
    <property type="entry name" value="DEDD_Tnp_IS110"/>
    <property type="match status" value="1"/>
</dbReference>
<dbReference type="RefSeq" id="WP_064104048.1">
    <property type="nucleotide sequence ID" value="NZ_LXSF01000001.1"/>
</dbReference>
<feature type="coiled-coil region" evidence="1">
    <location>
        <begin position="121"/>
        <end position="184"/>
    </location>
</feature>
<dbReference type="EMBL" id="LXSF01000001">
    <property type="protein sequence ID" value="OAM18481.1"/>
    <property type="molecule type" value="Genomic_DNA"/>
</dbReference>
<name>A0A1A9RIY5_EIKCO</name>
<dbReference type="InterPro" id="IPR003346">
    <property type="entry name" value="Transposase_20"/>
</dbReference>
<feature type="domain" description="Transposase IS110-like N-terminal" evidence="2">
    <location>
        <begin position="7"/>
        <end position="143"/>
    </location>
</feature>
<dbReference type="GO" id="GO:0006313">
    <property type="term" value="P:DNA transposition"/>
    <property type="evidence" value="ECO:0007669"/>
    <property type="project" value="InterPro"/>
</dbReference>
<evidence type="ECO:0000259" key="3">
    <source>
        <dbReference type="Pfam" id="PF02371"/>
    </source>
</evidence>
<evidence type="ECO:0000259" key="2">
    <source>
        <dbReference type="Pfam" id="PF01548"/>
    </source>
</evidence>
<feature type="domain" description="Transposase IS116/IS110/IS902 C-terminal" evidence="3">
    <location>
        <begin position="193"/>
        <end position="271"/>
    </location>
</feature>
<dbReference type="AlphaFoldDB" id="A0A1A9RIY5"/>
<sequence length="320" mass="36703">MQKIALGLDISKLTIDAYFNGQKDFIRVMNNKSGIEKLIECIKSYQQQSKEIHACCEYTGVYYLPLASALHDSGIKISVINPLSIKLYAEYRLRRTKTDKQDAKLIADYCEKENPPLWKPLSEKRNTLKVLSRRIEQLNVLLNMESNRKDVSDTVIKSGIERIINAIKEEIENCKTAIQNLIDSDKELRNNQKLLQTISGVGKSTAAWLLSVLVDIDKFENSKKLISYLGLSPIIKDSGTSVRQAKISKMGDKKVRKALYYPARAACLRSKLWRPWFEQKMKQGKHPKQIYILMMCKIVKYAYAVIKTGQPFDENRHKPA</sequence>
<proteinExistence type="predicted"/>
<evidence type="ECO:0000256" key="1">
    <source>
        <dbReference type="SAM" id="Coils"/>
    </source>
</evidence>
<dbReference type="GO" id="GO:0003677">
    <property type="term" value="F:DNA binding"/>
    <property type="evidence" value="ECO:0007669"/>
    <property type="project" value="InterPro"/>
</dbReference>
<keyword evidence="1" id="KW-0175">Coiled coil</keyword>
<dbReference type="Pfam" id="PF02371">
    <property type="entry name" value="Transposase_20"/>
    <property type="match status" value="1"/>
</dbReference>
<dbReference type="PANTHER" id="PTHR33055">
    <property type="entry name" value="TRANSPOSASE FOR INSERTION SEQUENCE ELEMENT IS1111A"/>
    <property type="match status" value="1"/>
</dbReference>